<gene>
    <name evidence="11" type="ORF">AS27_10582</name>
</gene>
<evidence type="ECO:0000256" key="8">
    <source>
        <dbReference type="ARBA" id="ARBA00023328"/>
    </source>
</evidence>
<name>A0A087QGX9_APTFO</name>
<dbReference type="PANTHER" id="PTHR21577:SF3">
    <property type="entry name" value="SHUGOSHIN 1-RELATED"/>
    <property type="match status" value="1"/>
</dbReference>
<evidence type="ECO:0000256" key="5">
    <source>
        <dbReference type="ARBA" id="ARBA00022829"/>
    </source>
</evidence>
<keyword evidence="8" id="KW-0137">Centromere</keyword>
<evidence type="ECO:0000313" key="12">
    <source>
        <dbReference type="Proteomes" id="UP000053286"/>
    </source>
</evidence>
<feature type="region of interest" description="Disordered" evidence="10">
    <location>
        <begin position="85"/>
        <end position="149"/>
    </location>
</feature>
<evidence type="ECO:0000313" key="11">
    <source>
        <dbReference type="EMBL" id="KFM00483.1"/>
    </source>
</evidence>
<keyword evidence="3" id="KW-0158">Chromosome</keyword>
<keyword evidence="6 9" id="KW-0175">Coiled coil</keyword>
<dbReference type="EMBL" id="KL225576">
    <property type="protein sequence ID" value="KFM00483.1"/>
    <property type="molecule type" value="Genomic_DNA"/>
</dbReference>
<evidence type="ECO:0000256" key="6">
    <source>
        <dbReference type="ARBA" id="ARBA00023054"/>
    </source>
</evidence>
<reference evidence="11 12" key="1">
    <citation type="submission" date="2014-04" db="EMBL/GenBank/DDBJ databases">
        <title>Genome evolution of avian class.</title>
        <authorList>
            <person name="Zhang G."/>
            <person name="Li C."/>
        </authorList>
    </citation>
    <scope>NUCLEOTIDE SEQUENCE [LARGE SCALE GENOMIC DNA]</scope>
    <source>
        <strain evidence="11">BGI_AS27</strain>
    </source>
</reference>
<feature type="coiled-coil region" evidence="9">
    <location>
        <begin position="9"/>
        <end position="36"/>
    </location>
</feature>
<evidence type="ECO:0000256" key="3">
    <source>
        <dbReference type="ARBA" id="ARBA00022454"/>
    </source>
</evidence>
<dbReference type="AlphaFoldDB" id="A0A087QGX9"/>
<protein>
    <submittedName>
        <fullName evidence="11">Uncharacterized protein</fullName>
    </submittedName>
</protein>
<keyword evidence="7" id="KW-0131">Cell cycle</keyword>
<accession>A0A087QGX9</accession>
<keyword evidence="4" id="KW-0132">Cell division</keyword>
<evidence type="ECO:0000256" key="10">
    <source>
        <dbReference type="SAM" id="MobiDB-lite"/>
    </source>
</evidence>
<organism evidence="11 12">
    <name type="scientific">Aptenodytes forsteri</name>
    <name type="common">Emperor penguin</name>
    <dbReference type="NCBI Taxonomy" id="9233"/>
    <lineage>
        <taxon>Eukaryota</taxon>
        <taxon>Metazoa</taxon>
        <taxon>Chordata</taxon>
        <taxon>Craniata</taxon>
        <taxon>Vertebrata</taxon>
        <taxon>Euteleostomi</taxon>
        <taxon>Archelosauria</taxon>
        <taxon>Archosauria</taxon>
        <taxon>Dinosauria</taxon>
        <taxon>Saurischia</taxon>
        <taxon>Theropoda</taxon>
        <taxon>Coelurosauria</taxon>
        <taxon>Aves</taxon>
        <taxon>Neognathae</taxon>
        <taxon>Neoaves</taxon>
        <taxon>Aequornithes</taxon>
        <taxon>Sphenisciformes</taxon>
        <taxon>Spheniscidae</taxon>
        <taxon>Aptenodytes</taxon>
    </lineage>
</organism>
<keyword evidence="5" id="KW-0159">Chromosome partition</keyword>
<feature type="non-terminal residue" evidence="11">
    <location>
        <position position="187"/>
    </location>
</feature>
<feature type="compositionally biased region" description="Polar residues" evidence="10">
    <location>
        <begin position="93"/>
        <end position="104"/>
    </location>
</feature>
<dbReference type="GO" id="GO:0000776">
    <property type="term" value="C:kinetochore"/>
    <property type="evidence" value="ECO:0007669"/>
    <property type="project" value="TreeGrafter"/>
</dbReference>
<evidence type="ECO:0000256" key="2">
    <source>
        <dbReference type="ARBA" id="ARBA00010845"/>
    </source>
</evidence>
<dbReference type="InterPro" id="IPR038889">
    <property type="entry name" value="Shugoshin1/2"/>
</dbReference>
<feature type="compositionally biased region" description="Basic and acidic residues" evidence="10">
    <location>
        <begin position="133"/>
        <end position="146"/>
    </location>
</feature>
<comment type="similarity">
    <text evidence="2">Belongs to the shugoshin family.</text>
</comment>
<proteinExistence type="inferred from homology"/>
<evidence type="ECO:0000256" key="4">
    <source>
        <dbReference type="ARBA" id="ARBA00022618"/>
    </source>
</evidence>
<sequence length="187" mass="20259">EVEQCHFQNAVLRHKLSFLNNTLKELENLIAAVKMARLSEFHTSSASLSNGQKSSMTEDSWADDIADGQLVRAAGMPMRVPISKLCDAGQQGGSSTAVQTSSLDLQRPASNEPPEIVPVASKDTLPPQPAEKPQSHQEENGKKPTEAMEAQEAFLDSCIFGEALCTTQQNPNNLPVLACESHPLSYE</sequence>
<dbReference type="STRING" id="9233.A0A087QGX9"/>
<evidence type="ECO:0000256" key="7">
    <source>
        <dbReference type="ARBA" id="ARBA00023306"/>
    </source>
</evidence>
<dbReference type="GO" id="GO:0007059">
    <property type="term" value="P:chromosome segregation"/>
    <property type="evidence" value="ECO:0007669"/>
    <property type="project" value="UniProtKB-KW"/>
</dbReference>
<dbReference type="Proteomes" id="UP000053286">
    <property type="component" value="Unassembled WGS sequence"/>
</dbReference>
<comment type="subcellular location">
    <subcellularLocation>
        <location evidence="1">Chromosome</location>
        <location evidence="1">Centromere</location>
    </subcellularLocation>
</comment>
<evidence type="ECO:0000256" key="9">
    <source>
        <dbReference type="SAM" id="Coils"/>
    </source>
</evidence>
<feature type="non-terminal residue" evidence="11">
    <location>
        <position position="1"/>
    </location>
</feature>
<dbReference type="PANTHER" id="PTHR21577">
    <property type="entry name" value="SHUGOSHIN"/>
    <property type="match status" value="1"/>
</dbReference>
<evidence type="ECO:0000256" key="1">
    <source>
        <dbReference type="ARBA" id="ARBA00004584"/>
    </source>
</evidence>
<keyword evidence="12" id="KW-1185">Reference proteome</keyword>
<dbReference type="GO" id="GO:0051301">
    <property type="term" value="P:cell division"/>
    <property type="evidence" value="ECO:0007669"/>
    <property type="project" value="UniProtKB-KW"/>
</dbReference>
<dbReference type="GO" id="GO:0051177">
    <property type="term" value="P:meiotic sister chromatid cohesion"/>
    <property type="evidence" value="ECO:0007669"/>
    <property type="project" value="TreeGrafter"/>
</dbReference>